<evidence type="ECO:0000313" key="3">
    <source>
        <dbReference type="Proteomes" id="UP000199662"/>
    </source>
</evidence>
<evidence type="ECO:0000256" key="1">
    <source>
        <dbReference type="SAM" id="SignalP"/>
    </source>
</evidence>
<gene>
    <name evidence="2" type="ORF">SAMN05660742_12310</name>
</gene>
<name>A0A1H7CV52_9FIRM</name>
<feature type="signal peptide" evidence="1">
    <location>
        <begin position="1"/>
        <end position="28"/>
    </location>
</feature>
<accession>A0A1H7CV52</accession>
<protein>
    <submittedName>
        <fullName evidence="2">Uncharacterized protein</fullName>
    </submittedName>
</protein>
<sequence>MKKIFIKLFSILLCTTILSFISNTPLFAAADTTPTTATAASTKHAYIPGKTRIVLALLNTIDSKTAHTGDIINFKTLDNVKINGVIVIPAGTIANGKITKAVSAGSFGKGGKLEFSVTSIKTLNDIDVPLLCNASYVGTKQIQSSSGISAVGSAVQNLFSGGNNVQCLMGMSIDSIVTTDTDLNISISDLSSTMQTFKEHDVNITL</sequence>
<dbReference type="Proteomes" id="UP000199662">
    <property type="component" value="Unassembled WGS sequence"/>
</dbReference>
<evidence type="ECO:0000313" key="2">
    <source>
        <dbReference type="EMBL" id="SEJ90620.1"/>
    </source>
</evidence>
<keyword evidence="3" id="KW-1185">Reference proteome</keyword>
<proteinExistence type="predicted"/>
<organism evidence="2 3">
    <name type="scientific">Propionispira arboris</name>
    <dbReference type="NCBI Taxonomy" id="84035"/>
    <lineage>
        <taxon>Bacteria</taxon>
        <taxon>Bacillati</taxon>
        <taxon>Bacillota</taxon>
        <taxon>Negativicutes</taxon>
        <taxon>Selenomonadales</taxon>
        <taxon>Selenomonadaceae</taxon>
        <taxon>Propionispira</taxon>
    </lineage>
</organism>
<keyword evidence="1" id="KW-0732">Signal</keyword>
<dbReference type="EMBL" id="FNZK01000023">
    <property type="protein sequence ID" value="SEJ90620.1"/>
    <property type="molecule type" value="Genomic_DNA"/>
</dbReference>
<feature type="chain" id="PRO_5039594643" evidence="1">
    <location>
        <begin position="29"/>
        <end position="206"/>
    </location>
</feature>
<dbReference type="AlphaFoldDB" id="A0A1H7CV52"/>
<dbReference type="RefSeq" id="WP_091834931.1">
    <property type="nucleotide sequence ID" value="NZ_FNZK01000023.1"/>
</dbReference>
<reference evidence="2 3" key="1">
    <citation type="submission" date="2016-10" db="EMBL/GenBank/DDBJ databases">
        <authorList>
            <person name="de Groot N.N."/>
        </authorList>
    </citation>
    <scope>NUCLEOTIDE SEQUENCE [LARGE SCALE GENOMIC DNA]</scope>
    <source>
        <strain evidence="2 3">DSM 2179</strain>
    </source>
</reference>
<dbReference type="STRING" id="84035.SAMN05660742_12310"/>